<dbReference type="Gene3D" id="1.10.287.370">
    <property type="match status" value="1"/>
</dbReference>
<dbReference type="GO" id="GO:0005737">
    <property type="term" value="C:cytoplasm"/>
    <property type="evidence" value="ECO:0007669"/>
    <property type="project" value="UniProtKB-SubCell"/>
</dbReference>
<keyword evidence="3" id="KW-0143">Chaperone</keyword>
<comment type="caution">
    <text evidence="5">The sequence shown here is derived from an EMBL/GenBank/DDBJ whole genome shotgun (WGS) entry which is preliminary data.</text>
</comment>
<dbReference type="InterPro" id="IPR009053">
    <property type="entry name" value="Prefoldin"/>
</dbReference>
<dbReference type="CDD" id="cd22860">
    <property type="entry name" value="PDRG1"/>
    <property type="match status" value="1"/>
</dbReference>
<reference evidence="5 6" key="1">
    <citation type="submission" date="2023-03" db="EMBL/GenBank/DDBJ databases">
        <title>Genome insight into feeding habits of ladybird beetles.</title>
        <authorList>
            <person name="Li H.-S."/>
            <person name="Huang Y.-H."/>
            <person name="Pang H."/>
        </authorList>
    </citation>
    <scope>NUCLEOTIDE SEQUENCE [LARGE SCALE GENOMIC DNA]</scope>
    <source>
        <strain evidence="5">SYSU_2023b</strain>
        <tissue evidence="5">Whole body</tissue>
    </source>
</reference>
<proteinExistence type="predicted"/>
<keyword evidence="6" id="KW-1185">Reference proteome</keyword>
<gene>
    <name evidence="5" type="ORF">WA026_006850</name>
</gene>
<comment type="subcellular location">
    <subcellularLocation>
        <location evidence="1">Cytoplasm</location>
    </subcellularLocation>
</comment>
<dbReference type="EMBL" id="JARQZJ010000062">
    <property type="protein sequence ID" value="KAK9879787.1"/>
    <property type="molecule type" value="Genomic_DNA"/>
</dbReference>
<keyword evidence="4" id="KW-0175">Coiled coil</keyword>
<sequence>MDFHDIQIGKTFTYLKEVETVAQDILTLKDTKLELSNAQNKFREALRAIEQSTDRCIWMKEGSVFIQRPRQECIEKLRQEIEKSKEDINGLHDTIKDKLSELRDLEHEPGIVGFSLKPLSITEAKTLHKAFGSEVIKCVCVCVCARVLKKLNVVCSHVGKATIQLRELTENKLYKL</sequence>
<accession>A0AAW1UGZ7</accession>
<evidence type="ECO:0000256" key="4">
    <source>
        <dbReference type="SAM" id="Coils"/>
    </source>
</evidence>
<dbReference type="AlphaFoldDB" id="A0AAW1UGZ7"/>
<protein>
    <recommendedName>
        <fullName evidence="7">P53 and DNA damage-regulated protein 1</fullName>
    </recommendedName>
</protein>
<evidence type="ECO:0000256" key="1">
    <source>
        <dbReference type="ARBA" id="ARBA00004496"/>
    </source>
</evidence>
<evidence type="ECO:0000256" key="3">
    <source>
        <dbReference type="ARBA" id="ARBA00023186"/>
    </source>
</evidence>
<name>A0AAW1UGZ7_9CUCU</name>
<evidence type="ECO:0008006" key="7">
    <source>
        <dbReference type="Google" id="ProtNLM"/>
    </source>
</evidence>
<dbReference type="InterPro" id="IPR030482">
    <property type="entry name" value="PDRG1"/>
</dbReference>
<evidence type="ECO:0000313" key="5">
    <source>
        <dbReference type="EMBL" id="KAK9879787.1"/>
    </source>
</evidence>
<evidence type="ECO:0000256" key="2">
    <source>
        <dbReference type="ARBA" id="ARBA00022490"/>
    </source>
</evidence>
<evidence type="ECO:0000313" key="6">
    <source>
        <dbReference type="Proteomes" id="UP001431783"/>
    </source>
</evidence>
<dbReference type="PANTHER" id="PTHR21162:SF0">
    <property type="entry name" value="P53 AND DNA DAMAGE-REGULATED PROTEIN 1"/>
    <property type="match status" value="1"/>
</dbReference>
<organism evidence="5 6">
    <name type="scientific">Henosepilachna vigintioctopunctata</name>
    <dbReference type="NCBI Taxonomy" id="420089"/>
    <lineage>
        <taxon>Eukaryota</taxon>
        <taxon>Metazoa</taxon>
        <taxon>Ecdysozoa</taxon>
        <taxon>Arthropoda</taxon>
        <taxon>Hexapoda</taxon>
        <taxon>Insecta</taxon>
        <taxon>Pterygota</taxon>
        <taxon>Neoptera</taxon>
        <taxon>Endopterygota</taxon>
        <taxon>Coleoptera</taxon>
        <taxon>Polyphaga</taxon>
        <taxon>Cucujiformia</taxon>
        <taxon>Coccinelloidea</taxon>
        <taxon>Coccinellidae</taxon>
        <taxon>Epilachninae</taxon>
        <taxon>Epilachnini</taxon>
        <taxon>Henosepilachna</taxon>
    </lineage>
</organism>
<dbReference type="SUPFAM" id="SSF46579">
    <property type="entry name" value="Prefoldin"/>
    <property type="match status" value="1"/>
</dbReference>
<keyword evidence="2" id="KW-0963">Cytoplasm</keyword>
<dbReference type="PANTHER" id="PTHR21162">
    <property type="entry name" value="P53 AND DNA DAMAGE-REGULATED PROTEIN"/>
    <property type="match status" value="1"/>
</dbReference>
<feature type="coiled-coil region" evidence="4">
    <location>
        <begin position="28"/>
        <end position="108"/>
    </location>
</feature>
<dbReference type="Proteomes" id="UP001431783">
    <property type="component" value="Unassembled WGS sequence"/>
</dbReference>